<dbReference type="Proteomes" id="UP000320913">
    <property type="component" value="Unassembled WGS sequence"/>
</dbReference>
<evidence type="ECO:0000313" key="4">
    <source>
        <dbReference type="Proteomes" id="UP000320913"/>
    </source>
</evidence>
<organism evidence="1 3">
    <name type="scientific">Eiseniibacteriota bacterium</name>
    <dbReference type="NCBI Taxonomy" id="2212470"/>
    <lineage>
        <taxon>Bacteria</taxon>
        <taxon>Candidatus Eiseniibacteriota</taxon>
    </lineage>
</organism>
<sequence length="130" mass="14219">MPRGEEALLPGEIHVISERIDPALLARLTGAIFGIMVKYVVDVDRGVIAIGGELHADAEAVLLDQGSDPRSLWGANYYPGSGRDECIEYTALINIRPARSNPGMEVLDPSIREQIRELTFRLIGRGEPLP</sequence>
<gene>
    <name evidence="1" type="ORF">E6K71_00550</name>
    <name evidence="2" type="ORF">E6K75_04450</name>
</gene>
<evidence type="ECO:0000313" key="2">
    <source>
        <dbReference type="EMBL" id="TMQ59160.1"/>
    </source>
</evidence>
<protein>
    <submittedName>
        <fullName evidence="1">Uncharacterized protein</fullName>
    </submittedName>
</protein>
<name>A0A538SJ10_UNCEI</name>
<comment type="caution">
    <text evidence="1">The sequence shown here is derived from an EMBL/GenBank/DDBJ whole genome shotgun (WGS) entry which is preliminary data.</text>
</comment>
<proteinExistence type="predicted"/>
<accession>A0A538SJ10</accession>
<dbReference type="EMBL" id="VBOR01000013">
    <property type="protein sequence ID" value="TMQ51348.1"/>
    <property type="molecule type" value="Genomic_DNA"/>
</dbReference>
<dbReference type="Proteomes" id="UP000316292">
    <property type="component" value="Unassembled WGS sequence"/>
</dbReference>
<evidence type="ECO:0000313" key="3">
    <source>
        <dbReference type="Proteomes" id="UP000316292"/>
    </source>
</evidence>
<evidence type="ECO:0000313" key="1">
    <source>
        <dbReference type="EMBL" id="TMQ51348.1"/>
    </source>
</evidence>
<dbReference type="InterPro" id="IPR043731">
    <property type="entry name" value="DUF5674"/>
</dbReference>
<dbReference type="EMBL" id="VBOV01000107">
    <property type="protein sequence ID" value="TMQ59160.1"/>
    <property type="molecule type" value="Genomic_DNA"/>
</dbReference>
<dbReference type="AlphaFoldDB" id="A0A538SJ10"/>
<dbReference type="Pfam" id="PF18924">
    <property type="entry name" value="DUF5674"/>
    <property type="match status" value="1"/>
</dbReference>
<reference evidence="3 4" key="1">
    <citation type="journal article" date="2019" name="Nat. Microbiol.">
        <title>Mediterranean grassland soil C-N compound turnover is dependent on rainfall and depth, and is mediated by genomically divergent microorganisms.</title>
        <authorList>
            <person name="Diamond S."/>
            <person name="Andeer P.F."/>
            <person name="Li Z."/>
            <person name="Crits-Christoph A."/>
            <person name="Burstein D."/>
            <person name="Anantharaman K."/>
            <person name="Lane K.R."/>
            <person name="Thomas B.C."/>
            <person name="Pan C."/>
            <person name="Northen T.R."/>
            <person name="Banfield J.F."/>
        </authorList>
    </citation>
    <scope>NUCLEOTIDE SEQUENCE [LARGE SCALE GENOMIC DNA]</scope>
    <source>
        <strain evidence="1">WS_1</strain>
        <strain evidence="2">WS_5</strain>
    </source>
</reference>